<evidence type="ECO:0000259" key="1">
    <source>
        <dbReference type="Pfam" id="PF00144"/>
    </source>
</evidence>
<dbReference type="WBParaSite" id="ALUE_0000793901-mRNA-1">
    <property type="protein sequence ID" value="ALUE_0000793901-mRNA-1"/>
    <property type="gene ID" value="ALUE_0000793901"/>
</dbReference>
<proteinExistence type="predicted"/>
<dbReference type="Gene3D" id="3.40.710.10">
    <property type="entry name" value="DD-peptidase/beta-lactamase superfamily"/>
    <property type="match status" value="2"/>
</dbReference>
<dbReference type="Proteomes" id="UP000036681">
    <property type="component" value="Unplaced"/>
</dbReference>
<dbReference type="Pfam" id="PF00144">
    <property type="entry name" value="Beta-lactamase"/>
    <property type="match status" value="1"/>
</dbReference>
<dbReference type="InterPro" id="IPR001466">
    <property type="entry name" value="Beta-lactam-related"/>
</dbReference>
<protein>
    <submittedName>
        <fullName evidence="3">Beta-lactamase domain-containing protein</fullName>
    </submittedName>
</protein>
<reference evidence="3" key="1">
    <citation type="submission" date="2017-02" db="UniProtKB">
        <authorList>
            <consortium name="WormBaseParasite"/>
        </authorList>
    </citation>
    <scope>IDENTIFICATION</scope>
</reference>
<dbReference type="SUPFAM" id="SSF56601">
    <property type="entry name" value="beta-lactamase/transpeptidase-like"/>
    <property type="match status" value="1"/>
</dbReference>
<dbReference type="InterPro" id="IPR012338">
    <property type="entry name" value="Beta-lactam/transpept-like"/>
</dbReference>
<evidence type="ECO:0000313" key="3">
    <source>
        <dbReference type="WBParaSite" id="ALUE_0000793901-mRNA-1"/>
    </source>
</evidence>
<dbReference type="InterPro" id="IPR052907">
    <property type="entry name" value="Beta-lactamase/esterase"/>
</dbReference>
<accession>A0A0M3HXB8</accession>
<dbReference type="PANTHER" id="PTHR43319:SF3">
    <property type="entry name" value="BETA-LACTAMASE-RELATED DOMAIN-CONTAINING PROTEIN"/>
    <property type="match status" value="1"/>
</dbReference>
<evidence type="ECO:0000313" key="2">
    <source>
        <dbReference type="Proteomes" id="UP000036681"/>
    </source>
</evidence>
<feature type="domain" description="Beta-lactamase-related" evidence="1">
    <location>
        <begin position="23"/>
        <end position="332"/>
    </location>
</feature>
<name>A0A0M3HXB8_ASCLU</name>
<dbReference type="PANTHER" id="PTHR43319">
    <property type="entry name" value="BETA-LACTAMASE-RELATED"/>
    <property type="match status" value="1"/>
</dbReference>
<organism evidence="2 3">
    <name type="scientific">Ascaris lumbricoides</name>
    <name type="common">Giant roundworm</name>
    <dbReference type="NCBI Taxonomy" id="6252"/>
    <lineage>
        <taxon>Eukaryota</taxon>
        <taxon>Metazoa</taxon>
        <taxon>Ecdysozoa</taxon>
        <taxon>Nematoda</taxon>
        <taxon>Chromadorea</taxon>
        <taxon>Rhabditida</taxon>
        <taxon>Spirurina</taxon>
        <taxon>Ascaridomorpha</taxon>
        <taxon>Ascaridoidea</taxon>
        <taxon>Ascarididae</taxon>
        <taxon>Ascaris</taxon>
    </lineage>
</organism>
<dbReference type="AlphaFoldDB" id="A0A0M3HXB8"/>
<sequence length="367" mass="42080">MSSKRAAIAVTTGILLGDILYHEREGIALAAYHNDEIIIDLWGGYADRSADRIWEEDTMTVTFSTTKAIGALIVAIFVSRQQLRYDDLVIKYWPEFGQHGKQNVTIQWVLEHKSKPLWPPGTETAYHAITQGWLIDQILRRVDTKKRGIGQFYREEIQPLMKDHDFYIGLPRLLHYRMARIVQSTNIELIKAYLLGKRYHTFAWNTILSRENLINTACNYPTWMSVMAKTMPYNNPKVREVENTAALGIGTARGLAAAASAIIKNNLISKEVWELLSKPTEYVFDRAVKNYVLRGHGFFYDPHPTRKDAFLLTHPGHGMQKITIDPITKVTSFISSMSIANDIAVSFFKKKKKILFLRCKKMLESNR</sequence>
<keyword evidence="2" id="KW-1185">Reference proteome</keyword>